<name>A0A6J8D672_MYTCO</name>
<evidence type="ECO:0000313" key="3">
    <source>
        <dbReference type="Proteomes" id="UP000507470"/>
    </source>
</evidence>
<dbReference type="Proteomes" id="UP000507470">
    <property type="component" value="Unassembled WGS sequence"/>
</dbReference>
<proteinExistence type="predicted"/>
<dbReference type="OrthoDB" id="6113439at2759"/>
<feature type="compositionally biased region" description="Basic and acidic residues" evidence="1">
    <location>
        <begin position="1"/>
        <end position="10"/>
    </location>
</feature>
<reference evidence="2 3" key="1">
    <citation type="submission" date="2020-06" db="EMBL/GenBank/DDBJ databases">
        <authorList>
            <person name="Li R."/>
            <person name="Bekaert M."/>
        </authorList>
    </citation>
    <scope>NUCLEOTIDE SEQUENCE [LARGE SCALE GENOMIC DNA]</scope>
    <source>
        <strain evidence="3">wild</strain>
    </source>
</reference>
<gene>
    <name evidence="2" type="ORF">MCOR_37082</name>
</gene>
<sequence>MDRWETDFRGRGSVGYIRDQEPVELQTTKQRPTPRPRASKQQKIPVVQATKEDSADDTGSTISEDSEVGFVLTVDSESSLAEDSNANIGIIDG</sequence>
<feature type="region of interest" description="Disordered" evidence="1">
    <location>
        <begin position="1"/>
        <end position="64"/>
    </location>
</feature>
<organism evidence="2 3">
    <name type="scientific">Mytilus coruscus</name>
    <name type="common">Sea mussel</name>
    <dbReference type="NCBI Taxonomy" id="42192"/>
    <lineage>
        <taxon>Eukaryota</taxon>
        <taxon>Metazoa</taxon>
        <taxon>Spiralia</taxon>
        <taxon>Lophotrochozoa</taxon>
        <taxon>Mollusca</taxon>
        <taxon>Bivalvia</taxon>
        <taxon>Autobranchia</taxon>
        <taxon>Pteriomorphia</taxon>
        <taxon>Mytilida</taxon>
        <taxon>Mytiloidea</taxon>
        <taxon>Mytilidae</taxon>
        <taxon>Mytilinae</taxon>
        <taxon>Mytilus</taxon>
    </lineage>
</organism>
<dbReference type="EMBL" id="CACVKT020006694">
    <property type="protein sequence ID" value="CAC5403177.1"/>
    <property type="molecule type" value="Genomic_DNA"/>
</dbReference>
<dbReference type="AlphaFoldDB" id="A0A6J8D672"/>
<protein>
    <submittedName>
        <fullName evidence="2">Uncharacterized protein</fullName>
    </submittedName>
</protein>
<evidence type="ECO:0000256" key="1">
    <source>
        <dbReference type="SAM" id="MobiDB-lite"/>
    </source>
</evidence>
<keyword evidence="3" id="KW-1185">Reference proteome</keyword>
<accession>A0A6J8D672</accession>
<evidence type="ECO:0000313" key="2">
    <source>
        <dbReference type="EMBL" id="CAC5403177.1"/>
    </source>
</evidence>